<dbReference type="AlphaFoldDB" id="A0A6V7HHV9"/>
<feature type="non-terminal residue" evidence="1">
    <location>
        <position position="181"/>
    </location>
</feature>
<keyword evidence="2" id="KW-1185">Reference proteome</keyword>
<comment type="caution">
    <text evidence="1">The sequence shown here is derived from an EMBL/GenBank/DDBJ whole genome shotgun (WGS) entry which is preliminary data.</text>
</comment>
<protein>
    <submittedName>
        <fullName evidence="1">Uncharacterized protein</fullName>
    </submittedName>
</protein>
<evidence type="ECO:0000313" key="2">
    <source>
        <dbReference type="Proteomes" id="UP000752696"/>
    </source>
</evidence>
<dbReference type="Proteomes" id="UP000752696">
    <property type="component" value="Unassembled WGS sequence"/>
</dbReference>
<gene>
    <name evidence="1" type="ORF">MHI_LOCUS897346</name>
</gene>
<organism evidence="1 2">
    <name type="scientific">Heterotrigona itama</name>
    <dbReference type="NCBI Taxonomy" id="395501"/>
    <lineage>
        <taxon>Eukaryota</taxon>
        <taxon>Metazoa</taxon>
        <taxon>Ecdysozoa</taxon>
        <taxon>Arthropoda</taxon>
        <taxon>Hexapoda</taxon>
        <taxon>Insecta</taxon>
        <taxon>Pterygota</taxon>
        <taxon>Neoptera</taxon>
        <taxon>Endopterygota</taxon>
        <taxon>Hymenoptera</taxon>
        <taxon>Apocrita</taxon>
        <taxon>Aculeata</taxon>
        <taxon>Apoidea</taxon>
        <taxon>Anthophila</taxon>
        <taxon>Apidae</taxon>
        <taxon>Heterotrigona</taxon>
    </lineage>
</organism>
<evidence type="ECO:0000313" key="1">
    <source>
        <dbReference type="EMBL" id="CAD1480116.1"/>
    </source>
</evidence>
<name>A0A6V7HHV9_9HYME</name>
<reference evidence="1" key="1">
    <citation type="submission" date="2020-07" db="EMBL/GenBank/DDBJ databases">
        <authorList>
            <person name="Nazaruddin N."/>
        </authorList>
    </citation>
    <scope>NUCLEOTIDE SEQUENCE</scope>
</reference>
<proteinExistence type="predicted"/>
<sequence length="181" mass="20992">EIILPRELKPNNAHNRRYGNDKTKRISTKNIFGIFAECLIQNAECLRQTRLRTKTQKHKHAQAISLTNPRSNHPIYIHDNVNYPKLLEALKIKYNNRFHAKYTSEKLKNYVVKKNIQFHTCMVSNGKFLTVVLKGLIKLSEKTIISNIKSQGLNPLNCKLLFSLRLEQLLQKLTKLGSLKT</sequence>
<accession>A0A6V7HHV9</accession>
<dbReference type="EMBL" id="CAJDYZ010011829">
    <property type="protein sequence ID" value="CAD1480116.1"/>
    <property type="molecule type" value="Genomic_DNA"/>
</dbReference>